<dbReference type="PRINTS" id="PR01217">
    <property type="entry name" value="PRICHEXTENSN"/>
</dbReference>
<proteinExistence type="predicted"/>
<dbReference type="STRING" id="1764295.A0A5B8MHI2"/>
<dbReference type="Proteomes" id="UP000316726">
    <property type="component" value="Chromosome 2"/>
</dbReference>
<dbReference type="OrthoDB" id="551053at2759"/>
<feature type="region of interest" description="Disordered" evidence="2">
    <location>
        <begin position="128"/>
        <end position="179"/>
    </location>
</feature>
<evidence type="ECO:0000256" key="1">
    <source>
        <dbReference type="SAM" id="Coils"/>
    </source>
</evidence>
<organism evidence="3 4">
    <name type="scientific">Chloropicon primus</name>
    <dbReference type="NCBI Taxonomy" id="1764295"/>
    <lineage>
        <taxon>Eukaryota</taxon>
        <taxon>Viridiplantae</taxon>
        <taxon>Chlorophyta</taxon>
        <taxon>Chloropicophyceae</taxon>
        <taxon>Chloropicales</taxon>
        <taxon>Chloropicaceae</taxon>
        <taxon>Chloropicon</taxon>
    </lineage>
</organism>
<dbReference type="AlphaFoldDB" id="A0A5B8MHI2"/>
<reference evidence="3 4" key="1">
    <citation type="submission" date="2018-07" db="EMBL/GenBank/DDBJ databases">
        <title>The complete nuclear genome of the prasinophyte Chloropicon primus (CCMP1205).</title>
        <authorList>
            <person name="Pombert J.-F."/>
            <person name="Otis C."/>
            <person name="Turmel M."/>
            <person name="Lemieux C."/>
        </authorList>
    </citation>
    <scope>NUCLEOTIDE SEQUENCE [LARGE SCALE GENOMIC DNA]</scope>
    <source>
        <strain evidence="3 4">CCMP1205</strain>
    </source>
</reference>
<dbReference type="PANTHER" id="PTHR24216">
    <property type="entry name" value="PAXILLIN-RELATED"/>
    <property type="match status" value="1"/>
</dbReference>
<evidence type="ECO:0000313" key="4">
    <source>
        <dbReference type="Proteomes" id="UP000316726"/>
    </source>
</evidence>
<gene>
    <name evidence="3" type="ORF">A3770_02p13380</name>
</gene>
<dbReference type="EMBL" id="CP031035">
    <property type="protein sequence ID" value="QDZ18820.1"/>
    <property type="molecule type" value="Genomic_DNA"/>
</dbReference>
<evidence type="ECO:0000256" key="2">
    <source>
        <dbReference type="SAM" id="MobiDB-lite"/>
    </source>
</evidence>
<feature type="region of interest" description="Disordered" evidence="2">
    <location>
        <begin position="54"/>
        <end position="81"/>
    </location>
</feature>
<feature type="coiled-coil region" evidence="1">
    <location>
        <begin position="547"/>
        <end position="574"/>
    </location>
</feature>
<feature type="compositionally biased region" description="Pro residues" evidence="2">
    <location>
        <begin position="418"/>
        <end position="445"/>
    </location>
</feature>
<protein>
    <submittedName>
        <fullName evidence="3">Uncharacterized protein</fullName>
    </submittedName>
</protein>
<feature type="compositionally biased region" description="Pro residues" evidence="2">
    <location>
        <begin position="134"/>
        <end position="149"/>
    </location>
</feature>
<feature type="region of interest" description="Disordered" evidence="2">
    <location>
        <begin position="310"/>
        <end position="475"/>
    </location>
</feature>
<feature type="compositionally biased region" description="Low complexity" evidence="2">
    <location>
        <begin position="150"/>
        <end position="168"/>
    </location>
</feature>
<sequence>MSSSEIHNVALVGPGGRQQPVKITIIQEGIKLLKANGEPLELFPFSRVLKWLPSSNRTQNPGDESSLDVSLQTARGKQDLRMRAESPEAMKGILKEIDDTVRFLAEKAKEEATPTQTLQKAVKKTGTVLKAKPAAPPPKTPAKAPPPKTPSSKKTPAKTPSKKGAAPGSAPNTPKTKEKVKKAGLFGRMFSKKPKKAKNEFDVEVYSMNSSQSMPLMLIVNTDNVMLKHAQNKMKETFVYGKQLISCAIDQSKKNTLVLMVKRAQKDKRELLLRVKDASDLPVIAQMVDEKKAAYVALNDLEGVATRFGGGKKEAREAPATPSKPAPQPPAARPDPPVEKAPPPPPKPASPPPEAPAPPPASPPPPTPPPPTPPPPTPPPPTPPPPTPPPKPAAPPAPAPPPAPPAMEEEEAVAPAAPAAPPPPPAALQRNPPEPGSPSAPPPIPESVMRDLTSNAKATSSGTPSVPPTPADLKMPSLHDMPNMSPLMTGSAVKSANVETLAHEATKARSYAVRMREALFDRDRRLIALEKRLLEETALRRMRDNECMEMSGKLKAAEEELQVLRQKSRLAHALQLGGPASKDLISRHPDVLQRESMRAARVEVMRLEKERDELAFMNGRLILRLNDMQTSVGRIKKALKVEDAASRLNDAYSAADQAQKLVGDTAALLITEGTLDTPYRDKNPLHYGSVF</sequence>
<evidence type="ECO:0000313" key="3">
    <source>
        <dbReference type="EMBL" id="QDZ18820.1"/>
    </source>
</evidence>
<name>A0A5B8MHI2_9CHLO</name>
<keyword evidence="4" id="KW-1185">Reference proteome</keyword>
<feature type="compositionally biased region" description="Pro residues" evidence="2">
    <location>
        <begin position="322"/>
        <end position="405"/>
    </location>
</feature>
<accession>A0A5B8MHI2</accession>
<feature type="compositionally biased region" description="Polar residues" evidence="2">
    <location>
        <begin position="54"/>
        <end position="75"/>
    </location>
</feature>
<keyword evidence="1" id="KW-0175">Coiled coil</keyword>